<evidence type="ECO:0000259" key="2">
    <source>
        <dbReference type="Pfam" id="PF00857"/>
    </source>
</evidence>
<dbReference type="AlphaFoldDB" id="A0A835KJA8"/>
<evidence type="ECO:0000313" key="3">
    <source>
        <dbReference type="EMBL" id="KAF8739420.1"/>
    </source>
</evidence>
<dbReference type="SUPFAM" id="SSF52499">
    <property type="entry name" value="Isochorismatase-like hydrolases"/>
    <property type="match status" value="1"/>
</dbReference>
<reference evidence="3" key="1">
    <citation type="submission" date="2020-07" db="EMBL/GenBank/DDBJ databases">
        <title>Genome sequence and genetic diversity analysis of an under-domesticated orphan crop, white fonio (Digitaria exilis).</title>
        <authorList>
            <person name="Bennetzen J.L."/>
            <person name="Chen S."/>
            <person name="Ma X."/>
            <person name="Wang X."/>
            <person name="Yssel A.E.J."/>
            <person name="Chaluvadi S.R."/>
            <person name="Johnson M."/>
            <person name="Gangashetty P."/>
            <person name="Hamidou F."/>
            <person name="Sanogo M.D."/>
            <person name="Zwaenepoel A."/>
            <person name="Wallace J."/>
            <person name="Van De Peer Y."/>
            <person name="Van Deynze A."/>
        </authorList>
    </citation>
    <scope>NUCLEOTIDE SEQUENCE</scope>
    <source>
        <tissue evidence="3">Leaves</tissue>
    </source>
</reference>
<dbReference type="CDD" id="cd00431">
    <property type="entry name" value="cysteine_hydrolases"/>
    <property type="match status" value="1"/>
</dbReference>
<dbReference type="Gene3D" id="3.40.50.850">
    <property type="entry name" value="Isochorismatase-like"/>
    <property type="match status" value="1"/>
</dbReference>
<comment type="caution">
    <text evidence="3">The sequence shown here is derived from an EMBL/GenBank/DDBJ whole genome shotgun (WGS) entry which is preliminary data.</text>
</comment>
<keyword evidence="4" id="KW-1185">Reference proteome</keyword>
<dbReference type="OrthoDB" id="167809at2759"/>
<dbReference type="Pfam" id="PF00857">
    <property type="entry name" value="Isochorismatase"/>
    <property type="match status" value="1"/>
</dbReference>
<sequence length="180" mass="20056">MGATVASKWSDTAMLVIDMQKEFVDPATSSLALLAGKAILPAVTEAVEHARGRGIFVVWVVREHDSDGRDVELLRRRFYSGGKGPAMKGSKGAELADGLVIKEQDYKLVKTRFSSFFATNLDSVLKLRASRTWLLLGLRHQTVSGRLSLMLSHWIMRKSPLLLMQQLLLTKKSIWVSTRS</sequence>
<dbReference type="Proteomes" id="UP000636709">
    <property type="component" value="Unassembled WGS sequence"/>
</dbReference>
<dbReference type="PANTHER" id="PTHR47044">
    <property type="entry name" value="OS02G0276400 PROTEIN"/>
    <property type="match status" value="1"/>
</dbReference>
<dbReference type="EMBL" id="JACEFO010001341">
    <property type="protein sequence ID" value="KAF8739420.1"/>
    <property type="molecule type" value="Genomic_DNA"/>
</dbReference>
<dbReference type="InterPro" id="IPR000868">
    <property type="entry name" value="Isochorismatase-like_dom"/>
</dbReference>
<feature type="domain" description="Isochorismatase-like" evidence="2">
    <location>
        <begin position="12"/>
        <end position="138"/>
    </location>
</feature>
<proteinExistence type="inferred from homology"/>
<protein>
    <recommendedName>
        <fullName evidence="2">Isochorismatase-like domain-containing protein</fullName>
    </recommendedName>
</protein>
<comment type="similarity">
    <text evidence="1">Belongs to the isochorismatase family.</text>
</comment>
<dbReference type="InterPro" id="IPR036380">
    <property type="entry name" value="Isochorismatase-like_sf"/>
</dbReference>
<gene>
    <name evidence="3" type="ORF">HU200_013855</name>
</gene>
<evidence type="ECO:0000313" key="4">
    <source>
        <dbReference type="Proteomes" id="UP000636709"/>
    </source>
</evidence>
<organism evidence="3 4">
    <name type="scientific">Digitaria exilis</name>
    <dbReference type="NCBI Taxonomy" id="1010633"/>
    <lineage>
        <taxon>Eukaryota</taxon>
        <taxon>Viridiplantae</taxon>
        <taxon>Streptophyta</taxon>
        <taxon>Embryophyta</taxon>
        <taxon>Tracheophyta</taxon>
        <taxon>Spermatophyta</taxon>
        <taxon>Magnoliopsida</taxon>
        <taxon>Liliopsida</taxon>
        <taxon>Poales</taxon>
        <taxon>Poaceae</taxon>
        <taxon>PACMAD clade</taxon>
        <taxon>Panicoideae</taxon>
        <taxon>Panicodae</taxon>
        <taxon>Paniceae</taxon>
        <taxon>Anthephorinae</taxon>
        <taxon>Digitaria</taxon>
    </lineage>
</organism>
<evidence type="ECO:0000256" key="1">
    <source>
        <dbReference type="ARBA" id="ARBA00006336"/>
    </source>
</evidence>
<name>A0A835KJA8_9POAL</name>
<accession>A0A835KJA8</accession>